<proteinExistence type="predicted"/>
<reference evidence="1" key="1">
    <citation type="submission" date="2015-04" db="UniProtKB">
        <authorList>
            <consortium name="EnsemblPlants"/>
        </authorList>
    </citation>
    <scope>IDENTIFICATION</scope>
</reference>
<dbReference type="AlphaFoldDB" id="A0A0E0DMQ4"/>
<keyword evidence="2" id="KW-1185">Reference proteome</keyword>
<dbReference type="Gramene" id="OMERI05G04820.1">
    <property type="protein sequence ID" value="OMERI05G04820.1"/>
    <property type="gene ID" value="OMERI05G04820"/>
</dbReference>
<dbReference type="Proteomes" id="UP000008021">
    <property type="component" value="Chromosome 5"/>
</dbReference>
<protein>
    <submittedName>
        <fullName evidence="1">Uncharacterized protein</fullName>
    </submittedName>
</protein>
<evidence type="ECO:0000313" key="1">
    <source>
        <dbReference type="EnsemblPlants" id="OMERI05G04820.1"/>
    </source>
</evidence>
<dbReference type="EnsemblPlants" id="OMERI05G04820.1">
    <property type="protein sequence ID" value="OMERI05G04820.1"/>
    <property type="gene ID" value="OMERI05G04820"/>
</dbReference>
<sequence length="277" mass="30251">MAGFDEEKSGEWGGGLRQLWWEAARQQEVTARWRAAKETGVARWPPKPDVPEEVAHGNDRRQRLLVGWGVAATPFRRRERPWFTGWRKLSSSVAMSYDVGDGLRLLPRERASCMVSTGDGRLCGSHALKGFWMVVAVGSDGDVAWEGQRFLGRKPKLFRAGSGSTFWRRNLLGDVGVVSSSFPWNYSCEICPTSGTCDGDTLGIVTSLEVSFEVPFPLISNLDDLSSYDGASGMAMLAGLHGGEWMHPSLSPRGGFTIGACWGASPSSSFQSQVLSQ</sequence>
<dbReference type="HOGENOM" id="CLU_1006049_0_0_1"/>
<reference evidence="1" key="2">
    <citation type="submission" date="2018-05" db="EMBL/GenBank/DDBJ databases">
        <title>OmerRS3 (Oryza meridionalis Reference Sequence Version 3).</title>
        <authorList>
            <person name="Zhang J."/>
            <person name="Kudrna D."/>
            <person name="Lee S."/>
            <person name="Talag J."/>
            <person name="Welchert J."/>
            <person name="Wing R.A."/>
        </authorList>
    </citation>
    <scope>NUCLEOTIDE SEQUENCE [LARGE SCALE GENOMIC DNA]</scope>
    <source>
        <strain evidence="1">cv. OR44</strain>
    </source>
</reference>
<evidence type="ECO:0000313" key="2">
    <source>
        <dbReference type="Proteomes" id="UP000008021"/>
    </source>
</evidence>
<accession>A0A0E0DMQ4</accession>
<name>A0A0E0DMQ4_9ORYZ</name>
<organism evidence="1">
    <name type="scientific">Oryza meridionalis</name>
    <dbReference type="NCBI Taxonomy" id="40149"/>
    <lineage>
        <taxon>Eukaryota</taxon>
        <taxon>Viridiplantae</taxon>
        <taxon>Streptophyta</taxon>
        <taxon>Embryophyta</taxon>
        <taxon>Tracheophyta</taxon>
        <taxon>Spermatophyta</taxon>
        <taxon>Magnoliopsida</taxon>
        <taxon>Liliopsida</taxon>
        <taxon>Poales</taxon>
        <taxon>Poaceae</taxon>
        <taxon>BOP clade</taxon>
        <taxon>Oryzoideae</taxon>
        <taxon>Oryzeae</taxon>
        <taxon>Oryzinae</taxon>
        <taxon>Oryza</taxon>
    </lineage>
</organism>